<dbReference type="PANTHER" id="PTHR44688:SF16">
    <property type="entry name" value="DNA-BINDING TRANSCRIPTIONAL ACTIVATOR DEVR_DOSR"/>
    <property type="match status" value="1"/>
</dbReference>
<feature type="domain" description="HTH luxR-type" evidence="5">
    <location>
        <begin position="225"/>
        <end position="290"/>
    </location>
</feature>
<dbReference type="Gene3D" id="1.10.10.10">
    <property type="entry name" value="Winged helix-like DNA-binding domain superfamily/Winged helix DNA-binding domain"/>
    <property type="match status" value="1"/>
</dbReference>
<dbReference type="SUPFAM" id="SSF46894">
    <property type="entry name" value="C-terminal effector domain of the bipartite response regulators"/>
    <property type="match status" value="1"/>
</dbReference>
<keyword evidence="4" id="KW-0175">Coiled coil</keyword>
<dbReference type="eggNOG" id="COG2197">
    <property type="taxonomic scope" value="Bacteria"/>
</dbReference>
<dbReference type="EMBL" id="CP000252">
    <property type="protein sequence ID" value="ABC76857.1"/>
    <property type="molecule type" value="Genomic_DNA"/>
</dbReference>
<proteinExistence type="predicted"/>
<dbReference type="PANTHER" id="PTHR44688">
    <property type="entry name" value="DNA-BINDING TRANSCRIPTIONAL ACTIVATOR DEVR_DOSR"/>
    <property type="match status" value="1"/>
</dbReference>
<sequence length="302" mass="34878">MVIMTGKKEDIEIALQERIKELNCLYGMARLAERHHDSMEDFLMHLVDFLPLSWKYTEFACAQIIFKGEIFDSRKFGWTEWRQSARIRINGEAVGEVTIIYMEDPPKTDEGPFLKEESALLEGIAQRIGEIALRIMAEKELQENNRQLLLERKALEEANAALRAVLSNIESEKKRIYENFHLNIEKVVMPVIHALTPGIEKSKQKYLDMLMTNLEEITSPFTSRIFNHYRALTPTEVDICNMIRNGLRTKEIARLRGVSAATISRHREHIRRKLKIANQQINLTTYLQSLPAQDTSSPPPCV</sequence>
<protein>
    <submittedName>
        <fullName evidence="6">Bacterial regulatory protein, LuxR family</fullName>
    </submittedName>
</protein>
<dbReference type="AlphaFoldDB" id="Q2LRZ8"/>
<dbReference type="InParanoid" id="Q2LRZ8"/>
<keyword evidence="3" id="KW-0804">Transcription</keyword>
<organism evidence="6 7">
    <name type="scientific">Syntrophus aciditrophicus (strain SB)</name>
    <dbReference type="NCBI Taxonomy" id="56780"/>
    <lineage>
        <taxon>Bacteria</taxon>
        <taxon>Pseudomonadati</taxon>
        <taxon>Thermodesulfobacteriota</taxon>
        <taxon>Syntrophia</taxon>
        <taxon>Syntrophales</taxon>
        <taxon>Syntrophaceae</taxon>
        <taxon>Syntrophus</taxon>
    </lineage>
</organism>
<keyword evidence="1" id="KW-0805">Transcription regulation</keyword>
<dbReference type="GO" id="GO:0006355">
    <property type="term" value="P:regulation of DNA-templated transcription"/>
    <property type="evidence" value="ECO:0007669"/>
    <property type="project" value="InterPro"/>
</dbReference>
<accession>Q2LRZ8</accession>
<evidence type="ECO:0000256" key="3">
    <source>
        <dbReference type="ARBA" id="ARBA00023163"/>
    </source>
</evidence>
<dbReference type="PRINTS" id="PR00038">
    <property type="entry name" value="HTHLUXR"/>
</dbReference>
<evidence type="ECO:0000256" key="1">
    <source>
        <dbReference type="ARBA" id="ARBA00023015"/>
    </source>
</evidence>
<feature type="coiled-coil region" evidence="4">
    <location>
        <begin position="138"/>
        <end position="175"/>
    </location>
</feature>
<dbReference type="Pfam" id="PF00196">
    <property type="entry name" value="GerE"/>
    <property type="match status" value="1"/>
</dbReference>
<evidence type="ECO:0000313" key="7">
    <source>
        <dbReference type="Proteomes" id="UP000001933"/>
    </source>
</evidence>
<name>Q2LRZ8_SYNAS</name>
<reference evidence="6 7" key="1">
    <citation type="journal article" date="2007" name="Proc. Natl. Acad. Sci. U.S.A.">
        <title>The genome of Syntrophus aciditrophicus: life at the thermodynamic limit of microbial growth.</title>
        <authorList>
            <person name="McInerney M.J."/>
            <person name="Rohlin L."/>
            <person name="Mouttaki H."/>
            <person name="Kim U."/>
            <person name="Krupp R.S."/>
            <person name="Rios-Hernandez L."/>
            <person name="Sieber J."/>
            <person name="Struchtemeyer C.G."/>
            <person name="Bhattacharyya A."/>
            <person name="Campbell J.W."/>
            <person name="Gunsalus R.P."/>
        </authorList>
    </citation>
    <scope>NUCLEOTIDE SEQUENCE [LARGE SCALE GENOMIC DNA]</scope>
    <source>
        <strain evidence="6 7">SB</strain>
    </source>
</reference>
<evidence type="ECO:0000313" key="6">
    <source>
        <dbReference type="EMBL" id="ABC76857.1"/>
    </source>
</evidence>
<dbReference type="CDD" id="cd06170">
    <property type="entry name" value="LuxR_C_like"/>
    <property type="match status" value="1"/>
</dbReference>
<gene>
    <name evidence="6" type="ORF">SYN_01476</name>
</gene>
<dbReference type="InterPro" id="IPR000792">
    <property type="entry name" value="Tscrpt_reg_LuxR_C"/>
</dbReference>
<evidence type="ECO:0000259" key="5">
    <source>
        <dbReference type="PROSITE" id="PS50043"/>
    </source>
</evidence>
<keyword evidence="7" id="KW-1185">Reference proteome</keyword>
<dbReference type="PROSITE" id="PS50043">
    <property type="entry name" value="HTH_LUXR_2"/>
    <property type="match status" value="1"/>
</dbReference>
<dbReference type="Proteomes" id="UP000001933">
    <property type="component" value="Chromosome"/>
</dbReference>
<dbReference type="GO" id="GO:0003677">
    <property type="term" value="F:DNA binding"/>
    <property type="evidence" value="ECO:0007669"/>
    <property type="project" value="UniProtKB-KW"/>
</dbReference>
<dbReference type="InterPro" id="IPR036388">
    <property type="entry name" value="WH-like_DNA-bd_sf"/>
</dbReference>
<keyword evidence="2" id="KW-0238">DNA-binding</keyword>
<dbReference type="InterPro" id="IPR016032">
    <property type="entry name" value="Sig_transdc_resp-reg_C-effctor"/>
</dbReference>
<evidence type="ECO:0000256" key="4">
    <source>
        <dbReference type="SAM" id="Coils"/>
    </source>
</evidence>
<dbReference type="OrthoDB" id="6231at2"/>
<dbReference type="RefSeq" id="WP_011416890.1">
    <property type="nucleotide sequence ID" value="NC_007759.1"/>
</dbReference>
<dbReference type="KEGG" id="sat:SYN_01476"/>
<dbReference type="SMART" id="SM00421">
    <property type="entry name" value="HTH_LUXR"/>
    <property type="match status" value="1"/>
</dbReference>
<evidence type="ECO:0000256" key="2">
    <source>
        <dbReference type="ARBA" id="ARBA00023125"/>
    </source>
</evidence>
<dbReference type="HOGENOM" id="CLU_879200_0_0_7"/>
<dbReference type="STRING" id="56780.SYN_01476"/>